<evidence type="ECO:0000313" key="1">
    <source>
        <dbReference type="EMBL" id="ERT67124.1"/>
    </source>
</evidence>
<proteinExistence type="predicted"/>
<protein>
    <submittedName>
        <fullName evidence="1">Uncharacterized protein</fullName>
    </submittedName>
</protein>
<reference evidence="1 2" key="1">
    <citation type="submission" date="2013-08" db="EMBL/GenBank/DDBJ databases">
        <authorList>
            <person name="Weinstock G."/>
            <person name="Sodergren E."/>
            <person name="Wylie T."/>
            <person name="Fulton L."/>
            <person name="Fulton R."/>
            <person name="Fronick C."/>
            <person name="O'Laughlin M."/>
            <person name="Godfrey J."/>
            <person name="Miner T."/>
            <person name="Herter B."/>
            <person name="Appelbaum E."/>
            <person name="Cordes M."/>
            <person name="Lek S."/>
            <person name="Wollam A."/>
            <person name="Pepin K.H."/>
            <person name="Palsikar V.B."/>
            <person name="Mitreva M."/>
            <person name="Wilson R.K."/>
        </authorList>
    </citation>
    <scope>NUCLEOTIDE SEQUENCE [LARGE SCALE GENOMIC DNA]</scope>
    <source>
        <strain evidence="1 2">F0184</strain>
    </source>
</reference>
<name>U7V7J8_9MICC</name>
<dbReference type="HOGENOM" id="CLU_3276089_0_0_11"/>
<sequence>MRFMTAQVRLPAGGVQHLIATPSEWLDTVMMCALALTPGEF</sequence>
<comment type="caution">
    <text evidence="1">The sequence shown here is derived from an EMBL/GenBank/DDBJ whole genome shotgun (WGS) entry which is preliminary data.</text>
</comment>
<dbReference type="EMBL" id="AXZG01000015">
    <property type="protein sequence ID" value="ERT67124.1"/>
    <property type="molecule type" value="Genomic_DNA"/>
</dbReference>
<evidence type="ECO:0000313" key="2">
    <source>
        <dbReference type="Proteomes" id="UP000017174"/>
    </source>
</evidence>
<dbReference type="AlphaFoldDB" id="U7V7J8"/>
<accession>U7V7J8</accession>
<organism evidence="1 2">
    <name type="scientific">Rothia aeria F0184</name>
    <dbReference type="NCBI Taxonomy" id="888019"/>
    <lineage>
        <taxon>Bacteria</taxon>
        <taxon>Bacillati</taxon>
        <taxon>Actinomycetota</taxon>
        <taxon>Actinomycetes</taxon>
        <taxon>Micrococcales</taxon>
        <taxon>Micrococcaceae</taxon>
        <taxon>Rothia</taxon>
    </lineage>
</organism>
<gene>
    <name evidence="1" type="ORF">HMPREF0742_00535</name>
</gene>
<dbReference type="Proteomes" id="UP000017174">
    <property type="component" value="Unassembled WGS sequence"/>
</dbReference>
<dbReference type="PATRIC" id="fig|888019.4.peg.457"/>